<feature type="domain" description="USP" evidence="1">
    <location>
        <begin position="1041"/>
        <end position="1342"/>
    </location>
</feature>
<comment type="caution">
    <text evidence="2">The sequence shown here is derived from an EMBL/GenBank/DDBJ whole genome shotgun (WGS) entry which is preliminary data.</text>
</comment>
<dbReference type="InterPro" id="IPR038765">
    <property type="entry name" value="Papain-like_cys_pep_sf"/>
</dbReference>
<evidence type="ECO:0000313" key="2">
    <source>
        <dbReference type="EMBL" id="KAK8884118.1"/>
    </source>
</evidence>
<dbReference type="GO" id="GO:0016787">
    <property type="term" value="F:hydrolase activity"/>
    <property type="evidence" value="ECO:0007669"/>
    <property type="project" value="UniProtKB-KW"/>
</dbReference>
<dbReference type="SUPFAM" id="SSF54001">
    <property type="entry name" value="Cysteine proteinases"/>
    <property type="match status" value="1"/>
</dbReference>
<dbReference type="PANTHER" id="PTHR24006">
    <property type="entry name" value="UBIQUITIN CARBOXYL-TERMINAL HYDROLASE"/>
    <property type="match status" value="1"/>
</dbReference>
<keyword evidence="3" id="KW-1185">Reference proteome</keyword>
<accession>A0ABR2K045</accession>
<dbReference type="PROSITE" id="PS50235">
    <property type="entry name" value="USP_3"/>
    <property type="match status" value="1"/>
</dbReference>
<dbReference type="Pfam" id="PF00443">
    <property type="entry name" value="UCH"/>
    <property type="match status" value="1"/>
</dbReference>
<name>A0ABR2K045_9EUKA</name>
<evidence type="ECO:0000259" key="1">
    <source>
        <dbReference type="PROSITE" id="PS50235"/>
    </source>
</evidence>
<sequence length="1812" mass="210612">MTVDFSTFSSKIHSSIRRQNLDADTVTLFCNFVEQIIQQGKLLDPYSDKTDDFLQQTAPKVASTLLSSLAMNKIQLQFSSQLTSSLNKLALWAMLNGQENLINNLLVISDPNASYYVKNLTYQPSLFVDTVHDLLNSQLFEQLNDKMNDPTEFDVKVYFSIHAFIFQYCSLCNPEDDAVSGITLTFPMRFNDFVSELDDETFPICPPSVLVIIMNSLYNIFSIFDIADLIPIFLVFLTRAAKCDNFDKQLTALRILNSYASSTDPQIIEFFDEWKQETDAVSTIIAMDLHLEILQASKDLIRKVIQSDDIMSFLLNVEKYYITQRRFAFRLISQIIVDRYDSDQIIDFITELNHTEVDLEFLCFLMLQLFTSKNEDLLSACDEIVEAIFAIGEEYPDHITPSMNLFFKELNLIDKDRNTPNITKWRIKVLSKYLQILSYDQFSDRTCIFLADQFDELRRVSLLQPSTTPFDEILPILVDTINKAQEYYLSNNNVSEAMIRLFYILVLFRNIRFIIGDSEHITVGQPTTFEFFDYALAALMYTQDLSVADIAIDLFSRFFSQTVYLEQSITILHNFCIESLKGNIDDMAKYRILRLIYKTLIDLEGNFELIDFENRRRNHRNDMKGKMKVTVKYGETEFELYAKSTTTVSDLFTRIAMRLSGTVDMIQVTDSSNKSIVSNLLVSDLSQRQPLSVKCKANYKQVSYHSASFALWNQSFTTLLLNILDSTPPPELTYMAKKLLAFLPCDPTVMHSKAEDYLQMIVDAKSDEKFKYLLHCVNHFTPDVKKDINDNLNKIWQTIRGKTNCFPAIYEFFLCVSNEETNNDYPQFIGGRVFRSLFLHDKKSYRIATDLFVKTLSKCINVSDYKLLKKMLINCDDEEWPYLKEIFQTFHDKEKIFNECIEDITNSQLKHKFIIKLLAMYVKDVMSSTEKIEPFLETINHLDNCEPEQLIDVMRVITDLNNVKSHEYFQNHQEGLNKMINLAFKKGSLEAEELILNFYKQFENTIQSQSTSNTLRQFFDQRFDVWNYNSSEHIQSPLGYIGLRNLQSTCYMNSLFQVFNQIPEFLNLIFASQEPKLQNLQWVLASLQKSNRDFIDPSKFIFEWTSGWNGQIVDPRQEQDVNEFFNFIMNDCPESAQDLFKGEEVIEFTGDGYENKVTEQFYSISVEVKGFSNLNQSINSLTEPETVTDFDDGNGNKISVSRLMKIVKCPKILVIQLRRFEYNRDMQTNVKINSRFEFPERLNIISLLSEEKNAYYTLHSIICHYGNGQNNGHYYSLIRDKKNGPTHYDIFTVEDQKWISISDKDVTDLPDGYQEEAFGGREQREDDLHEPGNAYLLFYVLDEFQKGKEEQEVIIGEDLLNTVQKENEEFGTMQTLFSLKVAEFLQQTPIKDASIYYLYNILMHGCIDFKDYINDITKNIDYQTAVGYTDQNFSNFLSIFEKPVPQDLINPFVVFAQKMMEKKDAVQILRRILDQLSVDQLATRAISPLLTLVYSYLKANGPPEEPYDIIKKLVDFLDTCIKAHLSSQIKIDDILLSLAELLKCGNSNRERLANSCNLSSIEENFEFICGHLTSKQPLYELVEQAVKYGLMDIKYFFELEDITDQKLANVLNEKNYILIGNKYPDKINDILRLIKQDWEKTNPARLEAFANSFFPNAILEKEKQAFAIFFLSHNFYSDPKLIMSIIASVKLNVEVLEKIIVINEIQNEETYNYVLENIKGCESESDRLSLIKMNQYLVSILKVNDLFNAIFSNIPSKDVIIPRFDNFVNATRYATDKEDYKLIYESEIFKSNEDEFKKSDNYNEFIQRGQQQ</sequence>
<proteinExistence type="predicted"/>
<dbReference type="EMBL" id="JAPFFF010000008">
    <property type="protein sequence ID" value="KAK8884118.1"/>
    <property type="molecule type" value="Genomic_DNA"/>
</dbReference>
<dbReference type="Proteomes" id="UP001470230">
    <property type="component" value="Unassembled WGS sequence"/>
</dbReference>
<dbReference type="InterPro" id="IPR050164">
    <property type="entry name" value="Peptidase_C19"/>
</dbReference>
<dbReference type="PANTHER" id="PTHR24006:SF827">
    <property type="entry name" value="UBIQUITIN CARBOXYL-TERMINAL HYDROLASE 34"/>
    <property type="match status" value="1"/>
</dbReference>
<organism evidence="2 3">
    <name type="scientific">Tritrichomonas musculus</name>
    <dbReference type="NCBI Taxonomy" id="1915356"/>
    <lineage>
        <taxon>Eukaryota</taxon>
        <taxon>Metamonada</taxon>
        <taxon>Parabasalia</taxon>
        <taxon>Tritrichomonadida</taxon>
        <taxon>Tritrichomonadidae</taxon>
        <taxon>Tritrichomonas</taxon>
    </lineage>
</organism>
<dbReference type="PROSITE" id="PS00973">
    <property type="entry name" value="USP_2"/>
    <property type="match status" value="1"/>
</dbReference>
<evidence type="ECO:0000313" key="3">
    <source>
        <dbReference type="Proteomes" id="UP001470230"/>
    </source>
</evidence>
<dbReference type="InterPro" id="IPR028889">
    <property type="entry name" value="USP"/>
</dbReference>
<reference evidence="2 3" key="1">
    <citation type="submission" date="2024-04" db="EMBL/GenBank/DDBJ databases">
        <title>Tritrichomonas musculus Genome.</title>
        <authorList>
            <person name="Alves-Ferreira E."/>
            <person name="Grigg M."/>
            <person name="Lorenzi H."/>
            <person name="Galac M."/>
        </authorList>
    </citation>
    <scope>NUCLEOTIDE SEQUENCE [LARGE SCALE GENOMIC DNA]</scope>
    <source>
        <strain evidence="2 3">EAF2021</strain>
    </source>
</reference>
<dbReference type="Gene3D" id="3.90.70.10">
    <property type="entry name" value="Cysteine proteinases"/>
    <property type="match status" value="1"/>
</dbReference>
<dbReference type="InterPro" id="IPR001394">
    <property type="entry name" value="Peptidase_C19_UCH"/>
</dbReference>
<gene>
    <name evidence="2" type="ORF">M9Y10_043223</name>
</gene>
<keyword evidence="2" id="KW-0378">Hydrolase</keyword>
<protein>
    <submittedName>
        <fullName evidence="2">Ubiquitin carboxyl-terminal hydrolase 34</fullName>
    </submittedName>
</protein>
<dbReference type="InterPro" id="IPR018200">
    <property type="entry name" value="USP_CS"/>
</dbReference>